<organism evidence="1 2">
    <name type="scientific">Phaeobacter inhibens</name>
    <dbReference type="NCBI Taxonomy" id="221822"/>
    <lineage>
        <taxon>Bacteria</taxon>
        <taxon>Pseudomonadati</taxon>
        <taxon>Pseudomonadota</taxon>
        <taxon>Alphaproteobacteria</taxon>
        <taxon>Rhodobacterales</taxon>
        <taxon>Roseobacteraceae</taxon>
        <taxon>Phaeobacter</taxon>
    </lineage>
</organism>
<dbReference type="RefSeq" id="WP_102883083.1">
    <property type="nucleotide sequence ID" value="NZ_CP010725.1"/>
</dbReference>
<dbReference type="EMBL" id="CP010725">
    <property type="protein sequence ID" value="AUQ98104.1"/>
    <property type="molecule type" value="Genomic_DNA"/>
</dbReference>
<reference evidence="1 2" key="2">
    <citation type="journal article" date="2017" name="Genome Biol. Evol.">
        <title>Trajectories and Drivers of Genome Evolution in Surface-Associated Marine Phaeobacter.</title>
        <authorList>
            <person name="Freese H.M."/>
            <person name="Sikorski J."/>
            <person name="Bunk B."/>
            <person name="Scheuner C."/>
            <person name="Meier-Kolthoff J.P."/>
            <person name="Sproer C."/>
            <person name="Gram L."/>
            <person name="Overmann J."/>
        </authorList>
    </citation>
    <scope>NUCLEOTIDE SEQUENCE [LARGE SCALE GENOMIC DNA]</scope>
    <source>
        <strain evidence="1 2">P88</strain>
    </source>
</reference>
<sequence>MLSTWCELGNHHADFWTVSLREYDLITRAGITAKKDAIAVQRVLNQELGTLISYAFHKPEKMPDFTKVSGARTTKKSNPKQDVARLRAAFIGLHVQSKKGQ</sequence>
<accession>A0A2I7K669</accession>
<dbReference type="AlphaFoldDB" id="A0A2I7K669"/>
<evidence type="ECO:0000313" key="2">
    <source>
        <dbReference type="Proteomes" id="UP000236447"/>
    </source>
</evidence>
<name>A0A2I7K669_9RHOB</name>
<dbReference type="Proteomes" id="UP000236447">
    <property type="component" value="Chromosome"/>
</dbReference>
<reference evidence="1 2" key="1">
    <citation type="journal article" date="2017" name="Front. Microbiol.">
        <title>Phaeobacter piscinae sp. nov., a species of the Roseobacter group and potential aquaculture probiont.</title>
        <authorList>
            <person name="Sonnenschein E.C."/>
            <person name="Phippen C.B.W."/>
            <person name="Nielsen K.F."/>
            <person name="Mateiu R.V."/>
            <person name="Melchiorsen J."/>
            <person name="Gram L."/>
            <person name="Overmann J."/>
            <person name="Freese H.M."/>
        </authorList>
    </citation>
    <scope>NUCLEOTIDE SEQUENCE [LARGE SCALE GENOMIC DNA]</scope>
    <source>
        <strain evidence="1 2">P88</strain>
    </source>
</reference>
<protein>
    <submittedName>
        <fullName evidence="1">Uncharacterized protein</fullName>
    </submittedName>
</protein>
<evidence type="ECO:0000313" key="1">
    <source>
        <dbReference type="EMBL" id="AUQ98104.1"/>
    </source>
</evidence>
<gene>
    <name evidence="1" type="ORF">PhaeoP88_00708</name>
</gene>
<proteinExistence type="predicted"/>